<feature type="domain" description="Transposable element P transposase-like RNase H" evidence="1">
    <location>
        <begin position="41"/>
        <end position="178"/>
    </location>
</feature>
<evidence type="ECO:0000313" key="2">
    <source>
        <dbReference type="EMBL" id="CAH1226850.1"/>
    </source>
</evidence>
<dbReference type="EMBL" id="OV696686">
    <property type="protein sequence ID" value="CAH1226850.1"/>
    <property type="molecule type" value="Genomic_DNA"/>
</dbReference>
<dbReference type="Proteomes" id="UP000838412">
    <property type="component" value="Chromosome 1"/>
</dbReference>
<dbReference type="InterPro" id="IPR048365">
    <property type="entry name" value="TNP-like_RNaseH_N"/>
</dbReference>
<name>A0A8J9YHQ7_BRALA</name>
<dbReference type="Pfam" id="PF21787">
    <property type="entry name" value="TNP-like_RNaseH_N"/>
    <property type="match status" value="1"/>
</dbReference>
<gene>
    <name evidence="2" type="primary">Hypp137</name>
    <name evidence="2" type="ORF">BLAG_LOCUS367</name>
</gene>
<sequence length="487" mass="56080">MKRTTGDIPQVAAKEKRWECLSDQEKKLLRCNKNKVSQIHKPGLHPDVLKWMDEEAQRQGVTERGRHGFIVFDEMKIQGSIQLGDEFEIAGLVDLGEFYHNMRSLQTGGERKAEMATHVFQLAFQGCEGFFFPFAWFPITEMEPINIFLHHWDSVFHLKHRKFFSHACLCDGSQANRDFIMGHFKSPEDAIMNKFSIDNRYDSSSKYSFIMDPPHTVRKLRNNLEKNSLTGTGRSFKFNGKHILWSHLEEAYLHDKTNARAPVTSCKIKDSHFQLTPATRMTNHLAADIFSDNMLELLYHYQEFKRGQEGDADSMALTREYLSVAKLFVKTFADTKPIRTMDDQRLVELDAALQWFLDWREDVMESENQTPKERNKAYISDKLHVDLCSMVLGYKSYVCTMITQFPGMGPVSASTNLVALENMFGCIRASNGSNANPTVLQYGSSVHGYIRCRSFKGRNGNASRKLDRRPDQGLDLRPILFVCFIFF</sequence>
<organism evidence="2 3">
    <name type="scientific">Branchiostoma lanceolatum</name>
    <name type="common">Common lancelet</name>
    <name type="synonym">Amphioxus lanceolatum</name>
    <dbReference type="NCBI Taxonomy" id="7740"/>
    <lineage>
        <taxon>Eukaryota</taxon>
        <taxon>Metazoa</taxon>
        <taxon>Chordata</taxon>
        <taxon>Cephalochordata</taxon>
        <taxon>Leptocardii</taxon>
        <taxon>Amphioxiformes</taxon>
        <taxon>Branchiostomatidae</taxon>
        <taxon>Branchiostoma</taxon>
    </lineage>
</organism>
<proteinExistence type="predicted"/>
<keyword evidence="3" id="KW-1185">Reference proteome</keyword>
<accession>A0A8J9YHQ7</accession>
<evidence type="ECO:0000259" key="1">
    <source>
        <dbReference type="Pfam" id="PF21787"/>
    </source>
</evidence>
<dbReference type="OrthoDB" id="6129029at2759"/>
<protein>
    <submittedName>
        <fullName evidence="2">Hypp137 protein</fullName>
    </submittedName>
</protein>
<evidence type="ECO:0000313" key="3">
    <source>
        <dbReference type="Proteomes" id="UP000838412"/>
    </source>
</evidence>
<dbReference type="AlphaFoldDB" id="A0A8J9YHQ7"/>
<reference evidence="2" key="1">
    <citation type="submission" date="2022-01" db="EMBL/GenBank/DDBJ databases">
        <authorList>
            <person name="Braso-Vives M."/>
        </authorList>
    </citation>
    <scope>NUCLEOTIDE SEQUENCE</scope>
</reference>